<dbReference type="InterPro" id="IPR026673">
    <property type="entry name" value="SPEC3/Stum"/>
</dbReference>
<evidence type="ECO:0000256" key="4">
    <source>
        <dbReference type="ARBA" id="ARBA00023136"/>
    </source>
</evidence>
<evidence type="ECO:0000256" key="2">
    <source>
        <dbReference type="ARBA" id="ARBA00022692"/>
    </source>
</evidence>
<dbReference type="EMBL" id="GL732620">
    <property type="protein sequence ID" value="EFX70536.1"/>
    <property type="molecule type" value="Genomic_DNA"/>
</dbReference>
<dbReference type="PANTHER" id="PTHR21676:SF6">
    <property type="entry name" value="PROTEIN STUM"/>
    <property type="match status" value="1"/>
</dbReference>
<dbReference type="PhylomeDB" id="E9HCG8"/>
<evidence type="ECO:0000256" key="1">
    <source>
        <dbReference type="ARBA" id="ARBA00004141"/>
    </source>
</evidence>
<evidence type="ECO:0000313" key="7">
    <source>
        <dbReference type="Proteomes" id="UP000000305"/>
    </source>
</evidence>
<keyword evidence="7" id="KW-1185">Reference proteome</keyword>
<dbReference type="Proteomes" id="UP000000305">
    <property type="component" value="Unassembled WGS sequence"/>
</dbReference>
<dbReference type="GO" id="GO:0019230">
    <property type="term" value="P:proprioception"/>
    <property type="evidence" value="ECO:0000318"/>
    <property type="project" value="GO_Central"/>
</dbReference>
<dbReference type="KEGG" id="dpx:DAPPUDRAFT_61225"/>
<dbReference type="GO" id="GO:0016020">
    <property type="term" value="C:membrane"/>
    <property type="evidence" value="ECO:0007669"/>
    <property type="project" value="UniProtKB-SubCell"/>
</dbReference>
<dbReference type="eggNOG" id="ENOG502S270">
    <property type="taxonomic scope" value="Eukaryota"/>
</dbReference>
<sequence>MKRLERIPVALVERTSLARGALPVLPQGLAWICLILNGLLPGTGTILSGLLGMCLGAPRFSARVTTEHRLLAFIINLTIGIFQAFTVLFCLVGWCWALGWGIILVKTSGKSNIFF</sequence>
<dbReference type="HOGENOM" id="CLU_139845_1_0_1"/>
<dbReference type="OrthoDB" id="361532at2759"/>
<proteinExistence type="predicted"/>
<comment type="subcellular location">
    <subcellularLocation>
        <location evidence="1">Membrane</location>
        <topology evidence="1">Multi-pass membrane protein</topology>
    </subcellularLocation>
</comment>
<dbReference type="InParanoid" id="E9HCG8"/>
<keyword evidence="3 5" id="KW-1133">Transmembrane helix</keyword>
<evidence type="ECO:0000256" key="3">
    <source>
        <dbReference type="ARBA" id="ARBA00022989"/>
    </source>
</evidence>
<keyword evidence="2 5" id="KW-0812">Transmembrane</keyword>
<dbReference type="OMA" id="LAWICMI"/>
<accession>E9HCG8</accession>
<protein>
    <recommendedName>
        <fullName evidence="8">Protein SPEC3</fullName>
    </recommendedName>
</protein>
<dbReference type="PANTHER" id="PTHR21676">
    <property type="entry name" value="PROTEIN STUM"/>
    <property type="match status" value="1"/>
</dbReference>
<evidence type="ECO:0000313" key="6">
    <source>
        <dbReference type="EMBL" id="EFX70536.1"/>
    </source>
</evidence>
<evidence type="ECO:0000256" key="5">
    <source>
        <dbReference type="SAM" id="Phobius"/>
    </source>
</evidence>
<reference evidence="6 7" key="1">
    <citation type="journal article" date="2011" name="Science">
        <title>The ecoresponsive genome of Daphnia pulex.</title>
        <authorList>
            <person name="Colbourne J.K."/>
            <person name="Pfrender M.E."/>
            <person name="Gilbert D."/>
            <person name="Thomas W.K."/>
            <person name="Tucker A."/>
            <person name="Oakley T.H."/>
            <person name="Tokishita S."/>
            <person name="Aerts A."/>
            <person name="Arnold G.J."/>
            <person name="Basu M.K."/>
            <person name="Bauer D.J."/>
            <person name="Caceres C.E."/>
            <person name="Carmel L."/>
            <person name="Casola C."/>
            <person name="Choi J.H."/>
            <person name="Detter J.C."/>
            <person name="Dong Q."/>
            <person name="Dusheyko S."/>
            <person name="Eads B.D."/>
            <person name="Frohlich T."/>
            <person name="Geiler-Samerotte K.A."/>
            <person name="Gerlach D."/>
            <person name="Hatcher P."/>
            <person name="Jogdeo S."/>
            <person name="Krijgsveld J."/>
            <person name="Kriventseva E.V."/>
            <person name="Kultz D."/>
            <person name="Laforsch C."/>
            <person name="Lindquist E."/>
            <person name="Lopez J."/>
            <person name="Manak J.R."/>
            <person name="Muller J."/>
            <person name="Pangilinan J."/>
            <person name="Patwardhan R.P."/>
            <person name="Pitluck S."/>
            <person name="Pritham E.J."/>
            <person name="Rechtsteiner A."/>
            <person name="Rho M."/>
            <person name="Rogozin I.B."/>
            <person name="Sakarya O."/>
            <person name="Salamov A."/>
            <person name="Schaack S."/>
            <person name="Shapiro H."/>
            <person name="Shiga Y."/>
            <person name="Skalitzky C."/>
            <person name="Smith Z."/>
            <person name="Souvorov A."/>
            <person name="Sung W."/>
            <person name="Tang Z."/>
            <person name="Tsuchiya D."/>
            <person name="Tu H."/>
            <person name="Vos H."/>
            <person name="Wang M."/>
            <person name="Wolf Y.I."/>
            <person name="Yamagata H."/>
            <person name="Yamada T."/>
            <person name="Ye Y."/>
            <person name="Shaw J.R."/>
            <person name="Andrews J."/>
            <person name="Crease T.J."/>
            <person name="Tang H."/>
            <person name="Lucas S.M."/>
            <person name="Robertson H.M."/>
            <person name="Bork P."/>
            <person name="Koonin E.V."/>
            <person name="Zdobnov E.M."/>
            <person name="Grigoriev I.V."/>
            <person name="Lynch M."/>
            <person name="Boore J.L."/>
        </authorList>
    </citation>
    <scope>NUCLEOTIDE SEQUENCE [LARGE SCALE GENOMIC DNA]</scope>
</reference>
<feature type="transmembrane region" description="Helical" evidence="5">
    <location>
        <begin position="70"/>
        <end position="103"/>
    </location>
</feature>
<dbReference type="Pfam" id="PF15795">
    <property type="entry name" value="Spec3"/>
    <property type="match status" value="1"/>
</dbReference>
<dbReference type="GO" id="GO:0071683">
    <property type="term" value="C:sensory dendrite"/>
    <property type="evidence" value="ECO:0000318"/>
    <property type="project" value="GO_Central"/>
</dbReference>
<dbReference type="AlphaFoldDB" id="E9HCG8"/>
<name>E9HCG8_DAPPU</name>
<evidence type="ECO:0008006" key="8">
    <source>
        <dbReference type="Google" id="ProtNLM"/>
    </source>
</evidence>
<dbReference type="GO" id="GO:0050954">
    <property type="term" value="P:sensory perception of mechanical stimulus"/>
    <property type="evidence" value="ECO:0000318"/>
    <property type="project" value="GO_Central"/>
</dbReference>
<keyword evidence="4 5" id="KW-0472">Membrane</keyword>
<feature type="transmembrane region" description="Helical" evidence="5">
    <location>
        <begin position="29"/>
        <end position="58"/>
    </location>
</feature>
<gene>
    <name evidence="6" type="ORF">DAPPUDRAFT_61225</name>
</gene>
<organism evidence="6 7">
    <name type="scientific">Daphnia pulex</name>
    <name type="common">Water flea</name>
    <dbReference type="NCBI Taxonomy" id="6669"/>
    <lineage>
        <taxon>Eukaryota</taxon>
        <taxon>Metazoa</taxon>
        <taxon>Ecdysozoa</taxon>
        <taxon>Arthropoda</taxon>
        <taxon>Crustacea</taxon>
        <taxon>Branchiopoda</taxon>
        <taxon>Diplostraca</taxon>
        <taxon>Cladocera</taxon>
        <taxon>Anomopoda</taxon>
        <taxon>Daphniidae</taxon>
        <taxon>Daphnia</taxon>
    </lineage>
</organism>
<dbReference type="GO" id="GO:0042330">
    <property type="term" value="P:taxis"/>
    <property type="evidence" value="ECO:0000318"/>
    <property type="project" value="GO_Central"/>
</dbReference>